<accession>C5L2D6</accession>
<keyword evidence="2" id="KW-1185">Reference proteome</keyword>
<evidence type="ECO:0000313" key="1">
    <source>
        <dbReference type="EMBL" id="EER09148.1"/>
    </source>
</evidence>
<dbReference type="InParanoid" id="C5L2D6"/>
<name>C5L2D6_PERM5</name>
<organism evidence="2">
    <name type="scientific">Perkinsus marinus (strain ATCC 50983 / TXsc)</name>
    <dbReference type="NCBI Taxonomy" id="423536"/>
    <lineage>
        <taxon>Eukaryota</taxon>
        <taxon>Sar</taxon>
        <taxon>Alveolata</taxon>
        <taxon>Perkinsozoa</taxon>
        <taxon>Perkinsea</taxon>
        <taxon>Perkinsida</taxon>
        <taxon>Perkinsidae</taxon>
        <taxon>Perkinsus</taxon>
    </lineage>
</organism>
<protein>
    <submittedName>
        <fullName evidence="1">Uncharacterized protein</fullName>
    </submittedName>
</protein>
<proteinExistence type="predicted"/>
<dbReference type="AlphaFoldDB" id="C5L2D6"/>
<dbReference type="GeneID" id="9065319"/>
<dbReference type="RefSeq" id="XP_002777332.1">
    <property type="nucleotide sequence ID" value="XM_002777286.1"/>
</dbReference>
<sequence>MMKFQQNLVGFRTLLEETPELSGGKHLGVFPQEPIQNESRHEQTPSLYNSLKVGEVKKSIGSEFPKFLKETRVPPFFEMHATPDMSEPTYTVSDN</sequence>
<reference evidence="1 2" key="1">
    <citation type="submission" date="2008-07" db="EMBL/GenBank/DDBJ databases">
        <authorList>
            <person name="El-Sayed N."/>
            <person name="Caler E."/>
            <person name="Inman J."/>
            <person name="Amedeo P."/>
            <person name="Hass B."/>
            <person name="Wortman J."/>
        </authorList>
    </citation>
    <scope>NUCLEOTIDE SEQUENCE [LARGE SCALE GENOMIC DNA]</scope>
    <source>
        <strain evidence="2">ATCC 50983 / TXsc</strain>
    </source>
</reference>
<dbReference type="EMBL" id="GG678581">
    <property type="protein sequence ID" value="EER09148.1"/>
    <property type="molecule type" value="Genomic_DNA"/>
</dbReference>
<dbReference type="Proteomes" id="UP000007800">
    <property type="component" value="Unassembled WGS sequence"/>
</dbReference>
<gene>
    <name evidence="1" type="ORF">Pmar_PMAR024172</name>
</gene>
<evidence type="ECO:0000313" key="2">
    <source>
        <dbReference type="Proteomes" id="UP000007800"/>
    </source>
</evidence>